<organism evidence="2 3">
    <name type="scientific">Solanum pinnatisectum</name>
    <name type="common">tansyleaf nightshade</name>
    <dbReference type="NCBI Taxonomy" id="50273"/>
    <lineage>
        <taxon>Eukaryota</taxon>
        <taxon>Viridiplantae</taxon>
        <taxon>Streptophyta</taxon>
        <taxon>Embryophyta</taxon>
        <taxon>Tracheophyta</taxon>
        <taxon>Spermatophyta</taxon>
        <taxon>Magnoliopsida</taxon>
        <taxon>eudicotyledons</taxon>
        <taxon>Gunneridae</taxon>
        <taxon>Pentapetalae</taxon>
        <taxon>asterids</taxon>
        <taxon>lamiids</taxon>
        <taxon>Solanales</taxon>
        <taxon>Solanaceae</taxon>
        <taxon>Solanoideae</taxon>
        <taxon>Solaneae</taxon>
        <taxon>Solanum</taxon>
    </lineage>
</organism>
<comment type="caution">
    <text evidence="2">The sequence shown here is derived from an EMBL/GenBank/DDBJ whole genome shotgun (WGS) entry which is preliminary data.</text>
</comment>
<feature type="domain" description="Retrotransposon gag" evidence="1">
    <location>
        <begin position="50"/>
        <end position="115"/>
    </location>
</feature>
<name>A0AAV9M7J7_9SOLN</name>
<evidence type="ECO:0000259" key="1">
    <source>
        <dbReference type="Pfam" id="PF03732"/>
    </source>
</evidence>
<protein>
    <recommendedName>
        <fullName evidence="1">Retrotransposon gag domain-containing protein</fullName>
    </recommendedName>
</protein>
<dbReference type="Pfam" id="PF03732">
    <property type="entry name" value="Retrotrans_gag"/>
    <property type="match status" value="1"/>
</dbReference>
<dbReference type="Proteomes" id="UP001311915">
    <property type="component" value="Unassembled WGS sequence"/>
</dbReference>
<gene>
    <name evidence="2" type="ORF">R3W88_008282</name>
</gene>
<dbReference type="PANTHER" id="PTHR33223:SF8">
    <property type="entry name" value="OS04G0172440 PROTEIN"/>
    <property type="match status" value="1"/>
</dbReference>
<proteinExistence type="predicted"/>
<reference evidence="2 3" key="1">
    <citation type="submission" date="2023-10" db="EMBL/GenBank/DDBJ databases">
        <title>Genome-Wide Identification Analysis in wild type Solanum Pinnatisectum Reveals Some Genes Defensing Phytophthora Infestans.</title>
        <authorList>
            <person name="Sun C."/>
        </authorList>
    </citation>
    <scope>NUCLEOTIDE SEQUENCE [LARGE SCALE GENOMIC DNA]</scope>
    <source>
        <strain evidence="2">LQN</strain>
        <tissue evidence="2">Leaf</tissue>
    </source>
</reference>
<evidence type="ECO:0000313" key="3">
    <source>
        <dbReference type="Proteomes" id="UP001311915"/>
    </source>
</evidence>
<accession>A0AAV9M7J7</accession>
<sequence length="117" mass="14014">MCIHPNLDLPEGFKVPKFDTFGGIKNPLAHLRAYYDQFVGVGRHESLLMRLFSRSLNGEALEWFTSHETKWWSSWNALAKDFVERFAYNVEIVPDRYSLERIKQKSTKSYREYTYRW</sequence>
<dbReference type="PANTHER" id="PTHR33223">
    <property type="entry name" value="CCHC-TYPE DOMAIN-CONTAINING PROTEIN"/>
    <property type="match status" value="1"/>
</dbReference>
<evidence type="ECO:0000313" key="2">
    <source>
        <dbReference type="EMBL" id="KAK4734021.1"/>
    </source>
</evidence>
<keyword evidence="3" id="KW-1185">Reference proteome</keyword>
<dbReference type="InterPro" id="IPR005162">
    <property type="entry name" value="Retrotrans_gag_dom"/>
</dbReference>
<dbReference type="AlphaFoldDB" id="A0AAV9M7J7"/>
<dbReference type="EMBL" id="JAWPEI010000002">
    <property type="protein sequence ID" value="KAK4734021.1"/>
    <property type="molecule type" value="Genomic_DNA"/>
</dbReference>